<dbReference type="InterPro" id="IPR014731">
    <property type="entry name" value="ETF_asu_C"/>
</dbReference>
<evidence type="ECO:0000256" key="2">
    <source>
        <dbReference type="PIRSR" id="PIRSR000089-1"/>
    </source>
</evidence>
<dbReference type="InterPro" id="IPR033947">
    <property type="entry name" value="ETF_alpha_N"/>
</dbReference>
<proteinExistence type="inferred from homology"/>
<organism evidence="4 5">
    <name type="scientific">Pyramidobacter porci</name>
    <dbReference type="NCBI Taxonomy" id="2605789"/>
    <lineage>
        <taxon>Bacteria</taxon>
        <taxon>Thermotogati</taxon>
        <taxon>Synergistota</taxon>
        <taxon>Synergistia</taxon>
        <taxon>Synergistales</taxon>
        <taxon>Dethiosulfovibrionaceae</taxon>
        <taxon>Pyramidobacter</taxon>
    </lineage>
</organism>
<comment type="caution">
    <text evidence="4">The sequence shown here is derived from an EMBL/GenBank/DDBJ whole genome shotgun (WGS) entry which is preliminary data.</text>
</comment>
<dbReference type="Pfam" id="PF01012">
    <property type="entry name" value="ETF"/>
    <property type="match status" value="1"/>
</dbReference>
<evidence type="ECO:0000313" key="4">
    <source>
        <dbReference type="EMBL" id="MST54864.1"/>
    </source>
</evidence>
<evidence type="ECO:0000313" key="5">
    <source>
        <dbReference type="Proteomes" id="UP000473699"/>
    </source>
</evidence>
<accession>A0A6L5Y967</accession>
<gene>
    <name evidence="4" type="ORF">FYJ74_02200</name>
</gene>
<feature type="binding site" evidence="2">
    <location>
        <position position="220"/>
    </location>
    <ligand>
        <name>FAD</name>
        <dbReference type="ChEBI" id="CHEBI:57692"/>
    </ligand>
</feature>
<feature type="binding site" evidence="2">
    <location>
        <begin position="245"/>
        <end position="246"/>
    </location>
    <ligand>
        <name>FAD</name>
        <dbReference type="ChEBI" id="CHEBI:57692"/>
    </ligand>
</feature>
<dbReference type="Gene3D" id="3.40.50.620">
    <property type="entry name" value="HUPs"/>
    <property type="match status" value="1"/>
</dbReference>
<dbReference type="InterPro" id="IPR014729">
    <property type="entry name" value="Rossmann-like_a/b/a_fold"/>
</dbReference>
<dbReference type="EMBL" id="VUNH01000002">
    <property type="protein sequence ID" value="MST54864.1"/>
    <property type="molecule type" value="Genomic_DNA"/>
</dbReference>
<reference evidence="4 5" key="1">
    <citation type="submission" date="2019-08" db="EMBL/GenBank/DDBJ databases">
        <title>In-depth cultivation of the pig gut microbiome towards novel bacterial diversity and tailored functional studies.</title>
        <authorList>
            <person name="Wylensek D."/>
            <person name="Hitch T.C.A."/>
            <person name="Clavel T."/>
        </authorList>
    </citation>
    <scope>NUCLEOTIDE SEQUENCE [LARGE SCALE GENOMIC DNA]</scope>
    <source>
        <strain evidence="4 5">SM-530-WT-4B</strain>
    </source>
</reference>
<keyword evidence="2" id="KW-0285">Flavoprotein</keyword>
<dbReference type="CDD" id="cd01715">
    <property type="entry name" value="ETF_alpha"/>
    <property type="match status" value="1"/>
</dbReference>
<feature type="binding site" evidence="2">
    <location>
        <begin position="259"/>
        <end position="263"/>
    </location>
    <ligand>
        <name>FAD</name>
        <dbReference type="ChEBI" id="CHEBI:57692"/>
    </ligand>
</feature>
<dbReference type="AlphaFoldDB" id="A0A6L5Y967"/>
<evidence type="ECO:0000256" key="1">
    <source>
        <dbReference type="ARBA" id="ARBA00005817"/>
    </source>
</evidence>
<dbReference type="SMART" id="SM00893">
    <property type="entry name" value="ETF"/>
    <property type="match status" value="1"/>
</dbReference>
<comment type="similarity">
    <text evidence="1">Belongs to the ETF alpha-subunit/FixB family.</text>
</comment>
<keyword evidence="2" id="KW-0274">FAD</keyword>
<dbReference type="Pfam" id="PF00766">
    <property type="entry name" value="ETF_alpha"/>
    <property type="match status" value="1"/>
</dbReference>
<dbReference type="GO" id="GO:0033539">
    <property type="term" value="P:fatty acid beta-oxidation using acyl-CoA dehydrogenase"/>
    <property type="evidence" value="ECO:0007669"/>
    <property type="project" value="TreeGrafter"/>
</dbReference>
<dbReference type="SUPFAM" id="SSF52402">
    <property type="entry name" value="Adenine nucleotide alpha hydrolases-like"/>
    <property type="match status" value="1"/>
</dbReference>
<dbReference type="Proteomes" id="UP000473699">
    <property type="component" value="Unassembled WGS sequence"/>
</dbReference>
<dbReference type="InterPro" id="IPR014730">
    <property type="entry name" value="ETF_a/b_N"/>
</dbReference>
<evidence type="ECO:0000259" key="3">
    <source>
        <dbReference type="SMART" id="SM00893"/>
    </source>
</evidence>
<sequence>MAQEDCKGIWVFAEQRNGKLNATVFEILAQALDLKKHTGEEITAVLLGKGVTALPPALFERGADAVIVAENDALAQYSARPYEKALTQLVQKYRPSILLYGATSLGRDLAPRVMVALRTGLTADAIELGFDEEGVFYQTTPAYGGNILARIAILEKRPQMATVRPKMFDPVEPRPGASGRIIAETVDVAADGDYEVLETMARQDSGESMEDADVLVSGGRGIKSEEDLKRLNELAALLGGCLAASRPLVDNGWLPHDRQIGQSGTTVKPKCILNVAISGSVQYQVGMQKAGCIISVNHTKGAPIFDISHYGAVADYRTLIPALIEEIRRRKA</sequence>
<dbReference type="RefSeq" id="WP_154527982.1">
    <property type="nucleotide sequence ID" value="NZ_VUNH01000002.1"/>
</dbReference>
<protein>
    <submittedName>
        <fullName evidence="4">Electron transfer flavoprotein subunit alpha/FixB family protein</fullName>
    </submittedName>
</protein>
<dbReference type="Gene3D" id="3.40.50.1220">
    <property type="entry name" value="TPP-binding domain"/>
    <property type="match status" value="1"/>
</dbReference>
<dbReference type="SUPFAM" id="SSF52467">
    <property type="entry name" value="DHS-like NAD/FAD-binding domain"/>
    <property type="match status" value="1"/>
</dbReference>
<dbReference type="GO" id="GO:0009055">
    <property type="term" value="F:electron transfer activity"/>
    <property type="evidence" value="ECO:0007669"/>
    <property type="project" value="InterPro"/>
</dbReference>
<feature type="binding site" evidence="2">
    <location>
        <position position="297"/>
    </location>
    <ligand>
        <name>FAD</name>
        <dbReference type="ChEBI" id="CHEBI:57692"/>
    </ligand>
</feature>
<dbReference type="GO" id="GO:0050660">
    <property type="term" value="F:flavin adenine dinucleotide binding"/>
    <property type="evidence" value="ECO:0007669"/>
    <property type="project" value="InterPro"/>
</dbReference>
<keyword evidence="5" id="KW-1185">Reference proteome</keyword>
<feature type="domain" description="Electron transfer flavoprotein alpha/beta-subunit N-terminal" evidence="3">
    <location>
        <begin position="9"/>
        <end position="196"/>
    </location>
</feature>
<dbReference type="InterPro" id="IPR029035">
    <property type="entry name" value="DHS-like_NAD/FAD-binding_dom"/>
</dbReference>
<dbReference type="PIRSF" id="PIRSF000089">
    <property type="entry name" value="Electra_flavoP_a"/>
    <property type="match status" value="1"/>
</dbReference>
<name>A0A6L5Y967_9BACT</name>
<dbReference type="PANTHER" id="PTHR43153">
    <property type="entry name" value="ELECTRON TRANSFER FLAVOPROTEIN ALPHA"/>
    <property type="match status" value="1"/>
</dbReference>
<comment type="cofactor">
    <cofactor evidence="2">
        <name>FAD</name>
        <dbReference type="ChEBI" id="CHEBI:57692"/>
    </cofactor>
    <text evidence="2">Binds 1 FAD per dimer.</text>
</comment>
<dbReference type="InterPro" id="IPR001308">
    <property type="entry name" value="ETF_a/FixB"/>
</dbReference>
<dbReference type="PANTHER" id="PTHR43153:SF1">
    <property type="entry name" value="ELECTRON TRANSFER FLAVOPROTEIN SUBUNIT ALPHA, MITOCHONDRIAL"/>
    <property type="match status" value="1"/>
</dbReference>